<dbReference type="EMBL" id="OV170221">
    <property type="protein sequence ID" value="CAH0713319.1"/>
    <property type="molecule type" value="Genomic_DNA"/>
</dbReference>
<feature type="non-terminal residue" evidence="1">
    <location>
        <position position="154"/>
    </location>
</feature>
<keyword evidence="2" id="KW-1185">Reference proteome</keyword>
<dbReference type="OrthoDB" id="6625994at2759"/>
<dbReference type="PANTHER" id="PTHR11257">
    <property type="entry name" value="CHEMOSENSORY PROTEIN-RELATED"/>
    <property type="match status" value="1"/>
</dbReference>
<gene>
    <name evidence="1" type="ORF">BINO364_LOCUS492</name>
</gene>
<dbReference type="InterPro" id="IPR036682">
    <property type="entry name" value="OS_D_A10/PebIII_sf"/>
</dbReference>
<evidence type="ECO:0000313" key="2">
    <source>
        <dbReference type="Proteomes" id="UP000838878"/>
    </source>
</evidence>
<organism evidence="1 2">
    <name type="scientific">Brenthis ino</name>
    <name type="common">lesser marbled fritillary</name>
    <dbReference type="NCBI Taxonomy" id="405034"/>
    <lineage>
        <taxon>Eukaryota</taxon>
        <taxon>Metazoa</taxon>
        <taxon>Ecdysozoa</taxon>
        <taxon>Arthropoda</taxon>
        <taxon>Hexapoda</taxon>
        <taxon>Insecta</taxon>
        <taxon>Pterygota</taxon>
        <taxon>Neoptera</taxon>
        <taxon>Endopterygota</taxon>
        <taxon>Lepidoptera</taxon>
        <taxon>Glossata</taxon>
        <taxon>Ditrysia</taxon>
        <taxon>Papilionoidea</taxon>
        <taxon>Nymphalidae</taxon>
        <taxon>Heliconiinae</taxon>
        <taxon>Argynnini</taxon>
        <taxon>Brenthis</taxon>
    </lineage>
</organism>
<dbReference type="PANTHER" id="PTHR11257:SF12">
    <property type="entry name" value="EJACULATORY BULB-SPECIFIC PROTEIN 3-RELATED"/>
    <property type="match status" value="1"/>
</dbReference>
<name>A0A8J9XZE8_9NEOP</name>
<evidence type="ECO:0000313" key="1">
    <source>
        <dbReference type="EMBL" id="CAH0713319.1"/>
    </source>
</evidence>
<sequence>MKPFDCYDANNATFNCTRRIQYKYPYLGERSSQYSQIRSVSYIRIENNKYEVRNSSCIDEILESQRLLKGYVDCLLDRGRCTTDAKTLKETLPDALENDCKKCTEKQKSGSDKVIRHLVNKRPEMWKELAVKYDPNNIYQQKYKDKINAVKQKA</sequence>
<reference evidence="1" key="1">
    <citation type="submission" date="2021-12" db="EMBL/GenBank/DDBJ databases">
        <authorList>
            <person name="Martin H S."/>
        </authorList>
    </citation>
    <scope>NUCLEOTIDE SEQUENCE</scope>
</reference>
<dbReference type="Pfam" id="PF03392">
    <property type="entry name" value="OS-D"/>
    <property type="match status" value="1"/>
</dbReference>
<dbReference type="Proteomes" id="UP000838878">
    <property type="component" value="Chromosome 1"/>
</dbReference>
<accession>A0A8J9XZE8</accession>
<protein>
    <submittedName>
        <fullName evidence="1">Uncharacterized protein</fullName>
    </submittedName>
</protein>
<dbReference type="Gene3D" id="1.10.2080.10">
    <property type="entry name" value="Insect odorant-binding protein A10/Ejaculatory bulb-specific protein 3"/>
    <property type="match status" value="1"/>
</dbReference>
<dbReference type="InterPro" id="IPR005055">
    <property type="entry name" value="A10/PebIII"/>
</dbReference>
<proteinExistence type="predicted"/>
<dbReference type="SUPFAM" id="SSF100910">
    <property type="entry name" value="Chemosensory protein Csp2"/>
    <property type="match status" value="1"/>
</dbReference>
<dbReference type="AlphaFoldDB" id="A0A8J9XZE8"/>